<dbReference type="Proteomes" id="UP000499080">
    <property type="component" value="Unassembled WGS sequence"/>
</dbReference>
<gene>
    <name evidence="1" type="ORF">AVEN_252900_1</name>
</gene>
<evidence type="ECO:0000313" key="2">
    <source>
        <dbReference type="Proteomes" id="UP000499080"/>
    </source>
</evidence>
<dbReference type="OrthoDB" id="272985at2759"/>
<keyword evidence="2" id="KW-1185">Reference proteome</keyword>
<sequence>MRTEPDEQDFADWLLHLGNGSFTNNCQLGVDLVEIPDECGVSDSIVDEMFRSSVTDMEYMPGKAYLCPKMKSFLKTKKQVLKKLPGRTSVLIA</sequence>
<organism evidence="1 2">
    <name type="scientific">Araneus ventricosus</name>
    <name type="common">Orbweaver spider</name>
    <name type="synonym">Epeira ventricosa</name>
    <dbReference type="NCBI Taxonomy" id="182803"/>
    <lineage>
        <taxon>Eukaryota</taxon>
        <taxon>Metazoa</taxon>
        <taxon>Ecdysozoa</taxon>
        <taxon>Arthropoda</taxon>
        <taxon>Chelicerata</taxon>
        <taxon>Arachnida</taxon>
        <taxon>Araneae</taxon>
        <taxon>Araneomorphae</taxon>
        <taxon>Entelegynae</taxon>
        <taxon>Araneoidea</taxon>
        <taxon>Araneidae</taxon>
        <taxon>Araneus</taxon>
    </lineage>
</organism>
<dbReference type="EMBL" id="BGPR01005163">
    <property type="protein sequence ID" value="GBN07527.1"/>
    <property type="molecule type" value="Genomic_DNA"/>
</dbReference>
<comment type="caution">
    <text evidence="1">The sequence shown here is derived from an EMBL/GenBank/DDBJ whole genome shotgun (WGS) entry which is preliminary data.</text>
</comment>
<dbReference type="AlphaFoldDB" id="A0A4Y2L0Z2"/>
<protein>
    <submittedName>
        <fullName evidence="1">Uncharacterized protein</fullName>
    </submittedName>
</protein>
<evidence type="ECO:0000313" key="1">
    <source>
        <dbReference type="EMBL" id="GBN07527.1"/>
    </source>
</evidence>
<name>A0A4Y2L0Z2_ARAVE</name>
<proteinExistence type="predicted"/>
<accession>A0A4Y2L0Z2</accession>
<reference evidence="1 2" key="1">
    <citation type="journal article" date="2019" name="Sci. Rep.">
        <title>Orb-weaving spider Araneus ventricosus genome elucidates the spidroin gene catalogue.</title>
        <authorList>
            <person name="Kono N."/>
            <person name="Nakamura H."/>
            <person name="Ohtoshi R."/>
            <person name="Moran D.A.P."/>
            <person name="Shinohara A."/>
            <person name="Yoshida Y."/>
            <person name="Fujiwara M."/>
            <person name="Mori M."/>
            <person name="Tomita M."/>
            <person name="Arakawa K."/>
        </authorList>
    </citation>
    <scope>NUCLEOTIDE SEQUENCE [LARGE SCALE GENOMIC DNA]</scope>
</reference>